<sequence>MENDPFKKRYPQKESKKILLLSKEELDNIISHAESSQKEEAKQKEAAEKHKRKVQANKELRASLSKRKEPGSEIKKKQFELGTKFAKIELDREARIEAKKNRVLDDAYKRLFEQTDRVKYFNAAKKFAETMKGRDDQIASQATHRDYETKYNNEFLLKVLRDMDQYQSEKNEEEMVKQQNKKQNAENLWKQRNEKEEKKKIERWENVRNGYLIKDEDAQDIAKSEQKMRDAREKIQKYKETLDQQVEDREALFDIHQRLEKAEDVKAQLFNDAKREMMLEHKKIADRLHKEKNDRIQRVANALTNEGALLRAREAAIMEKAVLEAEERAREKSVLKQLEKSEAEEGIKKFYEQNIEAKVKQKYEDRLSSYQEGRSIADKVDRLQKIEEDKMQHHGQLEREAQHIQMHQIAKRRADKKDEEIEAMKDYMNHMRSLDNEEEMFQKYAQMEIENCEARGIDTYAMRKAARPGIECGKGPLFKDRGHIRPKYYASVWNPEDLTYVPQKPTLEDTKSRLGFLLH</sequence>
<dbReference type="AlphaFoldDB" id="A0A8X6F1H1"/>
<dbReference type="PANTHER" id="PTHR28663:SF1">
    <property type="entry name" value="CILIA- AND FLAGELLA- ASSOCIATED PROTEIN 210"/>
    <property type="match status" value="1"/>
</dbReference>
<proteinExistence type="predicted"/>
<protein>
    <submittedName>
        <fullName evidence="5">Coiled-coil domain-containing protein</fullName>
    </submittedName>
</protein>
<feature type="compositionally biased region" description="Basic and acidic residues" evidence="3">
    <location>
        <begin position="35"/>
        <end position="48"/>
    </location>
</feature>
<reference evidence="5" key="1">
    <citation type="submission" date="2020-07" db="EMBL/GenBank/DDBJ databases">
        <title>Multicomponent nature underlies the extraordinary mechanical properties of spider dragline silk.</title>
        <authorList>
            <person name="Kono N."/>
            <person name="Nakamura H."/>
            <person name="Mori M."/>
            <person name="Yoshida Y."/>
            <person name="Ohtoshi R."/>
            <person name="Malay A.D."/>
            <person name="Moran D.A.P."/>
            <person name="Tomita M."/>
            <person name="Numata K."/>
            <person name="Arakawa K."/>
        </authorList>
    </citation>
    <scope>NUCLEOTIDE SEQUENCE</scope>
</reference>
<organism evidence="5 6">
    <name type="scientific">Trichonephila clavata</name>
    <name type="common">Joro spider</name>
    <name type="synonym">Nephila clavata</name>
    <dbReference type="NCBI Taxonomy" id="2740835"/>
    <lineage>
        <taxon>Eukaryota</taxon>
        <taxon>Metazoa</taxon>
        <taxon>Ecdysozoa</taxon>
        <taxon>Arthropoda</taxon>
        <taxon>Chelicerata</taxon>
        <taxon>Arachnida</taxon>
        <taxon>Araneae</taxon>
        <taxon>Araneomorphae</taxon>
        <taxon>Entelegynae</taxon>
        <taxon>Araneoidea</taxon>
        <taxon>Nephilidae</taxon>
        <taxon>Trichonephila</taxon>
    </lineage>
</organism>
<keyword evidence="6" id="KW-1185">Reference proteome</keyword>
<dbReference type="Pfam" id="PF13868">
    <property type="entry name" value="TPH"/>
    <property type="match status" value="1"/>
</dbReference>
<evidence type="ECO:0000313" key="5">
    <source>
        <dbReference type="EMBL" id="GFQ66986.1"/>
    </source>
</evidence>
<dbReference type="EMBL" id="BMAO01010412">
    <property type="protein sequence ID" value="GFQ66986.1"/>
    <property type="molecule type" value="Genomic_DNA"/>
</dbReference>
<feature type="compositionally biased region" description="Basic and acidic residues" evidence="3">
    <location>
        <begin position="56"/>
        <end position="73"/>
    </location>
</feature>
<evidence type="ECO:0000256" key="1">
    <source>
        <dbReference type="ARBA" id="ARBA00023054"/>
    </source>
</evidence>
<gene>
    <name evidence="5" type="primary">NCL1_36841</name>
    <name evidence="5" type="ORF">TNCT_35951</name>
</gene>
<accession>A0A8X6F1H1</accession>
<dbReference type="InterPro" id="IPR039986">
    <property type="entry name" value="CFAP210"/>
</dbReference>
<feature type="coiled-coil region" evidence="2">
    <location>
        <begin position="214"/>
        <end position="248"/>
    </location>
</feature>
<dbReference type="Proteomes" id="UP000887116">
    <property type="component" value="Unassembled WGS sequence"/>
</dbReference>
<dbReference type="OrthoDB" id="6432784at2759"/>
<evidence type="ECO:0000259" key="4">
    <source>
        <dbReference type="Pfam" id="PF13868"/>
    </source>
</evidence>
<comment type="caution">
    <text evidence="5">The sequence shown here is derived from an EMBL/GenBank/DDBJ whole genome shotgun (WGS) entry which is preliminary data.</text>
</comment>
<evidence type="ECO:0000313" key="6">
    <source>
        <dbReference type="Proteomes" id="UP000887116"/>
    </source>
</evidence>
<name>A0A8X6F1H1_TRICU</name>
<dbReference type="PANTHER" id="PTHR28663">
    <property type="entry name" value="COILED-COIL DOMAIN-CONTAINING PROTEIN 173"/>
    <property type="match status" value="1"/>
</dbReference>
<dbReference type="InterPro" id="IPR043597">
    <property type="entry name" value="TPH_dom"/>
</dbReference>
<keyword evidence="1 2" id="KW-0175">Coiled coil</keyword>
<feature type="domain" description="Trichohyalin-plectin-homology" evidence="4">
    <location>
        <begin position="113"/>
        <end position="449"/>
    </location>
</feature>
<feature type="region of interest" description="Disordered" evidence="3">
    <location>
        <begin position="31"/>
        <end position="73"/>
    </location>
</feature>
<evidence type="ECO:0000256" key="3">
    <source>
        <dbReference type="SAM" id="MobiDB-lite"/>
    </source>
</evidence>
<evidence type="ECO:0000256" key="2">
    <source>
        <dbReference type="SAM" id="Coils"/>
    </source>
</evidence>